<reference evidence="1" key="2">
    <citation type="submission" date="2025-09" db="UniProtKB">
        <authorList>
            <consortium name="Ensembl"/>
        </authorList>
    </citation>
    <scope>IDENTIFICATION</scope>
</reference>
<proteinExistence type="predicted"/>
<protein>
    <submittedName>
        <fullName evidence="1">TNF alpha induced protein 3</fullName>
    </submittedName>
</protein>
<evidence type="ECO:0000313" key="1">
    <source>
        <dbReference type="Ensembl" id="ENSAOWP00000018618.1"/>
    </source>
</evidence>
<organism evidence="1 2">
    <name type="scientific">Apteryx owenii</name>
    <name type="common">Little spotted kiwi</name>
    <dbReference type="NCBI Taxonomy" id="8824"/>
    <lineage>
        <taxon>Eukaryota</taxon>
        <taxon>Metazoa</taxon>
        <taxon>Chordata</taxon>
        <taxon>Craniata</taxon>
        <taxon>Vertebrata</taxon>
        <taxon>Euteleostomi</taxon>
        <taxon>Archelosauria</taxon>
        <taxon>Archosauria</taxon>
        <taxon>Dinosauria</taxon>
        <taxon>Saurischia</taxon>
        <taxon>Theropoda</taxon>
        <taxon>Coelurosauria</taxon>
        <taxon>Aves</taxon>
        <taxon>Palaeognathae</taxon>
        <taxon>Apterygiformes</taxon>
        <taxon>Apterygidae</taxon>
        <taxon>Apteryx</taxon>
    </lineage>
</organism>
<reference evidence="1" key="1">
    <citation type="submission" date="2025-08" db="UniProtKB">
        <authorList>
            <consortium name="Ensembl"/>
        </authorList>
    </citation>
    <scope>IDENTIFICATION</scope>
</reference>
<dbReference type="AlphaFoldDB" id="A0A8B9Q0L8"/>
<keyword evidence="2" id="KW-1185">Reference proteome</keyword>
<name>A0A8B9Q0L8_APTOW</name>
<dbReference type="Proteomes" id="UP000694424">
    <property type="component" value="Unplaced"/>
</dbReference>
<accession>A0A8B9Q0L8</accession>
<dbReference type="Ensembl" id="ENSAOWT00000021108.1">
    <property type="protein sequence ID" value="ENSAOWP00000018618.1"/>
    <property type="gene ID" value="ENSAOWG00000012681.1"/>
</dbReference>
<evidence type="ECO:0000313" key="2">
    <source>
        <dbReference type="Proteomes" id="UP000694424"/>
    </source>
</evidence>
<sequence length="160" mass="18247">MDTEVSIRESFSSSFQVSSGNMAGQHILPQALYQSNMLKAVKIRERAPEDLVKSPNGIIHHFRTMHRYTVEMFRMCQFCPQFREILQKALTDQATQTSLERQRKLNWCMEVRKLVPLKTNGEAELPFQLEPLCQRECLGLPASGRLTLLTGTSTPCCQAD</sequence>